<feature type="transmembrane region" description="Helical" evidence="1">
    <location>
        <begin position="16"/>
        <end position="36"/>
    </location>
</feature>
<gene>
    <name evidence="2" type="ORF">EVA_19142</name>
</gene>
<protein>
    <submittedName>
        <fullName evidence="2">Uncharacterized protein</fullName>
    </submittedName>
</protein>
<keyword evidence="1" id="KW-0472">Membrane</keyword>
<keyword evidence="1" id="KW-1133">Transmembrane helix</keyword>
<accession>J9FCY1</accession>
<sequence length="55" mass="6154">MKDADLSPFHALVCFYFFRSLQAVCGILTMCTVRAVRSKLSVYSVISEYSVVTLS</sequence>
<proteinExistence type="predicted"/>
<keyword evidence="1" id="KW-0812">Transmembrane</keyword>
<dbReference type="AlphaFoldDB" id="J9FCY1"/>
<dbReference type="EMBL" id="AMCI01007366">
    <property type="protein sequence ID" value="EJW92756.1"/>
    <property type="molecule type" value="Genomic_DNA"/>
</dbReference>
<evidence type="ECO:0000313" key="2">
    <source>
        <dbReference type="EMBL" id="EJW92756.1"/>
    </source>
</evidence>
<reference evidence="2" key="1">
    <citation type="journal article" date="2012" name="PLoS ONE">
        <title>Gene sets for utilization of primary and secondary nutrition supplies in the distal gut of endangered iberian lynx.</title>
        <authorList>
            <person name="Alcaide M."/>
            <person name="Messina E."/>
            <person name="Richter M."/>
            <person name="Bargiela R."/>
            <person name="Peplies J."/>
            <person name="Huws S.A."/>
            <person name="Newbold C.J."/>
            <person name="Golyshin P.N."/>
            <person name="Simon M.A."/>
            <person name="Lopez G."/>
            <person name="Yakimov M.M."/>
            <person name="Ferrer M."/>
        </authorList>
    </citation>
    <scope>NUCLEOTIDE SEQUENCE</scope>
</reference>
<evidence type="ECO:0000256" key="1">
    <source>
        <dbReference type="SAM" id="Phobius"/>
    </source>
</evidence>
<organism evidence="2">
    <name type="scientific">gut metagenome</name>
    <dbReference type="NCBI Taxonomy" id="749906"/>
    <lineage>
        <taxon>unclassified sequences</taxon>
        <taxon>metagenomes</taxon>
        <taxon>organismal metagenomes</taxon>
    </lineage>
</organism>
<name>J9FCY1_9ZZZZ</name>
<comment type="caution">
    <text evidence="2">The sequence shown here is derived from an EMBL/GenBank/DDBJ whole genome shotgun (WGS) entry which is preliminary data.</text>
</comment>